<reference evidence="1 2" key="1">
    <citation type="submission" date="2024-09" db="EMBL/GenBank/DDBJ databases">
        <authorList>
            <person name="Sun Q."/>
            <person name="Mori K."/>
        </authorList>
    </citation>
    <scope>NUCLEOTIDE SEQUENCE [LARGE SCALE GENOMIC DNA]</scope>
    <source>
        <strain evidence="1 2">NCAIM B.02336</strain>
    </source>
</reference>
<dbReference type="PANTHER" id="PTHR41791:SF1">
    <property type="entry name" value="SSL7039 PROTEIN"/>
    <property type="match status" value="1"/>
</dbReference>
<accession>A0ABV6PWB5</accession>
<gene>
    <name evidence="1" type="ORF">ACFFGG_11835</name>
</gene>
<dbReference type="Proteomes" id="UP001589834">
    <property type="component" value="Unassembled WGS sequence"/>
</dbReference>
<keyword evidence="2" id="KW-1185">Reference proteome</keyword>
<dbReference type="EMBL" id="JBHLTN010000021">
    <property type="protein sequence ID" value="MFC0593248.1"/>
    <property type="molecule type" value="Genomic_DNA"/>
</dbReference>
<proteinExistence type="predicted"/>
<name>A0ABV6PWB5_9BURK</name>
<protein>
    <submittedName>
        <fullName evidence="1">Type II toxin-antitoxin system RelE/ParE family toxin</fullName>
    </submittedName>
</protein>
<dbReference type="NCBIfam" id="TIGR02683">
    <property type="entry name" value="upstrm_HI1419"/>
    <property type="match status" value="1"/>
</dbReference>
<dbReference type="InterPro" id="IPR014056">
    <property type="entry name" value="TypeIITA-like_toxin_pred"/>
</dbReference>
<dbReference type="PANTHER" id="PTHR41791">
    <property type="entry name" value="SSL7039 PROTEIN"/>
    <property type="match status" value="1"/>
</dbReference>
<dbReference type="PIRSF" id="PIRSF028744">
    <property type="entry name" value="Addict_mod_HI1419"/>
    <property type="match status" value="1"/>
</dbReference>
<comment type="caution">
    <text evidence="1">The sequence shown here is derived from an EMBL/GenBank/DDBJ whole genome shotgun (WGS) entry which is preliminary data.</text>
</comment>
<dbReference type="RefSeq" id="WP_377483318.1">
    <property type="nucleotide sequence ID" value="NZ_JBHLTN010000021.1"/>
</dbReference>
<sequence>MGDCKPLRDGVQELRINHGPGYRVHLSKQGPVLLLLLCGSDKGNQDAEIRRAIGYLNDWKERGRP</sequence>
<evidence type="ECO:0000313" key="1">
    <source>
        <dbReference type="EMBL" id="MFC0593248.1"/>
    </source>
</evidence>
<organism evidence="1 2">
    <name type="scientific">Ottowia pentelensis</name>
    <dbReference type="NCBI Taxonomy" id="511108"/>
    <lineage>
        <taxon>Bacteria</taxon>
        <taxon>Pseudomonadati</taxon>
        <taxon>Pseudomonadota</taxon>
        <taxon>Betaproteobacteria</taxon>
        <taxon>Burkholderiales</taxon>
        <taxon>Comamonadaceae</taxon>
        <taxon>Ottowia</taxon>
    </lineage>
</organism>
<evidence type="ECO:0000313" key="2">
    <source>
        <dbReference type="Proteomes" id="UP001589834"/>
    </source>
</evidence>